<protein>
    <submittedName>
        <fullName evidence="1">Uncharacterized protein</fullName>
    </submittedName>
</protein>
<dbReference type="AlphaFoldDB" id="A0AAD7HQ09"/>
<keyword evidence="2" id="KW-1185">Reference proteome</keyword>
<reference evidence="1" key="1">
    <citation type="submission" date="2023-03" db="EMBL/GenBank/DDBJ databases">
        <title>Massive genome expansion in bonnet fungi (Mycena s.s.) driven by repeated elements and novel gene families across ecological guilds.</title>
        <authorList>
            <consortium name="Lawrence Berkeley National Laboratory"/>
            <person name="Harder C.B."/>
            <person name="Miyauchi S."/>
            <person name="Viragh M."/>
            <person name="Kuo A."/>
            <person name="Thoen E."/>
            <person name="Andreopoulos B."/>
            <person name="Lu D."/>
            <person name="Skrede I."/>
            <person name="Drula E."/>
            <person name="Henrissat B."/>
            <person name="Morin E."/>
            <person name="Kohler A."/>
            <person name="Barry K."/>
            <person name="LaButti K."/>
            <person name="Morin E."/>
            <person name="Salamov A."/>
            <person name="Lipzen A."/>
            <person name="Mereny Z."/>
            <person name="Hegedus B."/>
            <person name="Baldrian P."/>
            <person name="Stursova M."/>
            <person name="Weitz H."/>
            <person name="Taylor A."/>
            <person name="Grigoriev I.V."/>
            <person name="Nagy L.G."/>
            <person name="Martin F."/>
            <person name="Kauserud H."/>
        </authorList>
    </citation>
    <scope>NUCLEOTIDE SEQUENCE</scope>
    <source>
        <strain evidence="1">CBHHK182m</strain>
    </source>
</reference>
<dbReference type="EMBL" id="JARKIB010000196">
    <property type="protein sequence ID" value="KAJ7725178.1"/>
    <property type="molecule type" value="Genomic_DNA"/>
</dbReference>
<comment type="caution">
    <text evidence="1">The sequence shown here is derived from an EMBL/GenBank/DDBJ whole genome shotgun (WGS) entry which is preliminary data.</text>
</comment>
<sequence>MSQPISWTLFLISFSPSLLKKQLYDPHYFWDEKCSRGARLLALSTTYRCIRERANLRIFREVSNLTKGAPDSAVWPEAIWPFIVQVTLQDSSARHPNPVTLSTDLFVALPRMSSLNKVVLRLNILIPSQLILALSSVPQLSSLEILQARLDGPLPPLTLGSFPSLDTLLICVWKFIAVIPVRDVVRDVEFDNVIALLQSISGKLSTLSISGDLLSPEFLQIH</sequence>
<organism evidence="1 2">
    <name type="scientific">Mycena metata</name>
    <dbReference type="NCBI Taxonomy" id="1033252"/>
    <lineage>
        <taxon>Eukaryota</taxon>
        <taxon>Fungi</taxon>
        <taxon>Dikarya</taxon>
        <taxon>Basidiomycota</taxon>
        <taxon>Agaricomycotina</taxon>
        <taxon>Agaricomycetes</taxon>
        <taxon>Agaricomycetidae</taxon>
        <taxon>Agaricales</taxon>
        <taxon>Marasmiineae</taxon>
        <taxon>Mycenaceae</taxon>
        <taxon>Mycena</taxon>
    </lineage>
</organism>
<accession>A0AAD7HQ09</accession>
<evidence type="ECO:0000313" key="2">
    <source>
        <dbReference type="Proteomes" id="UP001215598"/>
    </source>
</evidence>
<dbReference type="Proteomes" id="UP001215598">
    <property type="component" value="Unassembled WGS sequence"/>
</dbReference>
<gene>
    <name evidence="1" type="ORF">B0H16DRAFT_1895189</name>
</gene>
<evidence type="ECO:0000313" key="1">
    <source>
        <dbReference type="EMBL" id="KAJ7725178.1"/>
    </source>
</evidence>
<name>A0AAD7HQ09_9AGAR</name>
<proteinExistence type="predicted"/>